<comment type="caution">
    <text evidence="1">The sequence shown here is derived from an EMBL/GenBank/DDBJ whole genome shotgun (WGS) entry which is preliminary data.</text>
</comment>
<organism evidence="1 2">
    <name type="scientific">Collybia nuda</name>
    <dbReference type="NCBI Taxonomy" id="64659"/>
    <lineage>
        <taxon>Eukaryota</taxon>
        <taxon>Fungi</taxon>
        <taxon>Dikarya</taxon>
        <taxon>Basidiomycota</taxon>
        <taxon>Agaricomycotina</taxon>
        <taxon>Agaricomycetes</taxon>
        <taxon>Agaricomycetidae</taxon>
        <taxon>Agaricales</taxon>
        <taxon>Tricholomatineae</taxon>
        <taxon>Clitocybaceae</taxon>
        <taxon>Collybia</taxon>
    </lineage>
</organism>
<dbReference type="EMBL" id="MU150256">
    <property type="protein sequence ID" value="KAF9464103.1"/>
    <property type="molecule type" value="Genomic_DNA"/>
</dbReference>
<sequence length="54" mass="6401">MSGRDFSLAKRWRGSKYVREFNGVGRRTRRRGAPGLGRSQRFICRTSQQRRNFP</sequence>
<keyword evidence="2" id="KW-1185">Reference proteome</keyword>
<proteinExistence type="predicted"/>
<dbReference type="AlphaFoldDB" id="A0A9P5Y6A1"/>
<protein>
    <submittedName>
        <fullName evidence="1">Uncharacterized protein</fullName>
    </submittedName>
</protein>
<evidence type="ECO:0000313" key="1">
    <source>
        <dbReference type="EMBL" id="KAF9464103.1"/>
    </source>
</evidence>
<evidence type="ECO:0000313" key="2">
    <source>
        <dbReference type="Proteomes" id="UP000807353"/>
    </source>
</evidence>
<accession>A0A9P5Y6A1</accession>
<dbReference type="Proteomes" id="UP000807353">
    <property type="component" value="Unassembled WGS sequence"/>
</dbReference>
<name>A0A9P5Y6A1_9AGAR</name>
<gene>
    <name evidence="1" type="ORF">BDZ94DRAFT_1257009</name>
</gene>
<reference evidence="1" key="1">
    <citation type="submission" date="2020-11" db="EMBL/GenBank/DDBJ databases">
        <authorList>
            <consortium name="DOE Joint Genome Institute"/>
            <person name="Ahrendt S."/>
            <person name="Riley R."/>
            <person name="Andreopoulos W."/>
            <person name="Labutti K."/>
            <person name="Pangilinan J."/>
            <person name="Ruiz-Duenas F.J."/>
            <person name="Barrasa J.M."/>
            <person name="Sanchez-Garcia M."/>
            <person name="Camarero S."/>
            <person name="Miyauchi S."/>
            <person name="Serrano A."/>
            <person name="Linde D."/>
            <person name="Babiker R."/>
            <person name="Drula E."/>
            <person name="Ayuso-Fernandez I."/>
            <person name="Pacheco R."/>
            <person name="Padilla G."/>
            <person name="Ferreira P."/>
            <person name="Barriuso J."/>
            <person name="Kellner H."/>
            <person name="Castanera R."/>
            <person name="Alfaro M."/>
            <person name="Ramirez L."/>
            <person name="Pisabarro A.G."/>
            <person name="Kuo A."/>
            <person name="Tritt A."/>
            <person name="Lipzen A."/>
            <person name="He G."/>
            <person name="Yan M."/>
            <person name="Ng V."/>
            <person name="Cullen D."/>
            <person name="Martin F."/>
            <person name="Rosso M.-N."/>
            <person name="Henrissat B."/>
            <person name="Hibbett D."/>
            <person name="Martinez A.T."/>
            <person name="Grigoriev I.V."/>
        </authorList>
    </citation>
    <scope>NUCLEOTIDE SEQUENCE</scope>
    <source>
        <strain evidence="1">CBS 247.69</strain>
    </source>
</reference>